<dbReference type="AlphaFoldDB" id="T1AN76"/>
<dbReference type="Gene3D" id="3.40.50.1240">
    <property type="entry name" value="Phosphoglycerate mutase-like"/>
    <property type="match status" value="1"/>
</dbReference>
<proteinExistence type="predicted"/>
<name>T1AN76_9ZZZZ</name>
<gene>
    <name evidence="1" type="ORF">B2A_09860</name>
</gene>
<dbReference type="InterPro" id="IPR050275">
    <property type="entry name" value="PGM_Phosphatase"/>
</dbReference>
<dbReference type="InterPro" id="IPR029033">
    <property type="entry name" value="His_PPase_superfam"/>
</dbReference>
<dbReference type="GO" id="GO:0005737">
    <property type="term" value="C:cytoplasm"/>
    <property type="evidence" value="ECO:0007669"/>
    <property type="project" value="TreeGrafter"/>
</dbReference>
<reference evidence="1" key="1">
    <citation type="submission" date="2013-08" db="EMBL/GenBank/DDBJ databases">
        <authorList>
            <person name="Mendez C."/>
            <person name="Richter M."/>
            <person name="Ferrer M."/>
            <person name="Sanchez J."/>
        </authorList>
    </citation>
    <scope>NUCLEOTIDE SEQUENCE</scope>
</reference>
<comment type="caution">
    <text evidence="1">The sequence shown here is derived from an EMBL/GenBank/DDBJ whole genome shotgun (WGS) entry which is preliminary data.</text>
</comment>
<accession>T1AN76</accession>
<dbReference type="Pfam" id="PF00300">
    <property type="entry name" value="His_Phos_1"/>
    <property type="match status" value="1"/>
</dbReference>
<evidence type="ECO:0000313" key="1">
    <source>
        <dbReference type="EMBL" id="EQD43515.1"/>
    </source>
</evidence>
<organism evidence="1">
    <name type="scientific">mine drainage metagenome</name>
    <dbReference type="NCBI Taxonomy" id="410659"/>
    <lineage>
        <taxon>unclassified sequences</taxon>
        <taxon>metagenomes</taxon>
        <taxon>ecological metagenomes</taxon>
    </lineage>
</organism>
<dbReference type="CDD" id="cd07067">
    <property type="entry name" value="HP_PGM_like"/>
    <property type="match status" value="1"/>
</dbReference>
<dbReference type="EMBL" id="AUZZ01007119">
    <property type="protein sequence ID" value="EQD43515.1"/>
    <property type="molecule type" value="Genomic_DNA"/>
</dbReference>
<dbReference type="PANTHER" id="PTHR48100:SF1">
    <property type="entry name" value="HISTIDINE PHOSPHATASE FAMILY PROTEIN-RELATED"/>
    <property type="match status" value="1"/>
</dbReference>
<dbReference type="GO" id="GO:0016791">
    <property type="term" value="F:phosphatase activity"/>
    <property type="evidence" value="ECO:0007669"/>
    <property type="project" value="TreeGrafter"/>
</dbReference>
<sequence>MELILVRGGGAEATLGTLRGQAPLSLGSAGFAALERLAASWIGPPPQLLYCSDLRRALQGARIFAARFALEPLPDARLRELDLGQWNGVNFATASLRQPAAWQQWNADWVGSAPPGGECWLDLARRARGWLSGLAAHADDERRVLVISHENPLRALLAEVLEMPPATTRRLRIEPAHASALRLAGGTFEVSYLNSPQFLLL</sequence>
<dbReference type="InterPro" id="IPR013078">
    <property type="entry name" value="His_Pase_superF_clade-1"/>
</dbReference>
<dbReference type="PANTHER" id="PTHR48100">
    <property type="entry name" value="BROAD-SPECIFICITY PHOSPHATASE YOR283W-RELATED"/>
    <property type="match status" value="1"/>
</dbReference>
<reference evidence="1" key="2">
    <citation type="journal article" date="2014" name="ISME J.">
        <title>Microbial stratification in low pH oxic and suboxic macroscopic growths along an acid mine drainage.</title>
        <authorList>
            <person name="Mendez-Garcia C."/>
            <person name="Mesa V."/>
            <person name="Sprenger R.R."/>
            <person name="Richter M."/>
            <person name="Diez M.S."/>
            <person name="Solano J."/>
            <person name="Bargiela R."/>
            <person name="Golyshina O.V."/>
            <person name="Manteca A."/>
            <person name="Ramos J.L."/>
            <person name="Gallego J.R."/>
            <person name="Llorente I."/>
            <person name="Martins Dos Santos V.A."/>
            <person name="Jensen O.N."/>
            <person name="Pelaez A.I."/>
            <person name="Sanchez J."/>
            <person name="Ferrer M."/>
        </authorList>
    </citation>
    <scope>NUCLEOTIDE SEQUENCE</scope>
</reference>
<dbReference type="SUPFAM" id="SSF53254">
    <property type="entry name" value="Phosphoglycerate mutase-like"/>
    <property type="match status" value="1"/>
</dbReference>
<protein>
    <submittedName>
        <fullName evidence="1">Phosphoglycerate mutase family protein</fullName>
    </submittedName>
</protein>